<dbReference type="PRINTS" id="PR00344">
    <property type="entry name" value="BCTRLSENSOR"/>
</dbReference>
<dbReference type="SMART" id="SM00387">
    <property type="entry name" value="HATPase_c"/>
    <property type="match status" value="1"/>
</dbReference>
<evidence type="ECO:0000256" key="3">
    <source>
        <dbReference type="ARBA" id="ARBA00022553"/>
    </source>
</evidence>
<keyword evidence="3 6" id="KW-0597">Phosphoprotein</keyword>
<organism evidence="11 12">
    <name type="scientific">Falsiroseomonas selenitidurans</name>
    <dbReference type="NCBI Taxonomy" id="2716335"/>
    <lineage>
        <taxon>Bacteria</taxon>
        <taxon>Pseudomonadati</taxon>
        <taxon>Pseudomonadota</taxon>
        <taxon>Alphaproteobacteria</taxon>
        <taxon>Acetobacterales</taxon>
        <taxon>Roseomonadaceae</taxon>
        <taxon>Falsiroseomonas</taxon>
    </lineage>
</organism>
<dbReference type="SMART" id="SM00388">
    <property type="entry name" value="HisKA"/>
    <property type="match status" value="1"/>
</dbReference>
<proteinExistence type="predicted"/>
<dbReference type="RefSeq" id="WP_168033891.1">
    <property type="nucleotide sequence ID" value="NZ_JAAVNE010000039.1"/>
</dbReference>
<sequence length="1029" mass="115484">MIDRHSLSERDAKQQLVRAQQVGKLGSWEVDLVQNLLTWSEMVFSIFEIGREDFQGTEEAFFNLIHPDDRRDFLKAREDWLARGGPFLFEHRIVTPAGKVKWVVERAEILTNEGGEPLFTTGTVQDITDLRQAELARNEAEQELLRQARLVKLVGKIGKIGGWRYDIATSRLEWSGETARIHDEPEGTQPTLDQAITYFIPEHREGLRAQFRACATEGCPFDETLQIETAKGRLLWVHVLGEPMRNEAGEIVAAEGAFQDVTDLMAVRDEAAALSVRLHRTLEGMTDAFYLLDDKWRFTFVNSKAELLLQKGRGDLLGRVAWEAFPDAAKNMKRQFELALCENRLVRFEEYNPRLEAWFEISVDPTPAGLAVYFHDVTKQRARDSQLRLLEAAVARLNDILLITEAEPIDAPDSPKIVYVNDAFERRTGFSREEVIGQTPRILQGPKTERSELDRIRKALEEWQPVRAELINYTRSGEEFWLELDIVPLADDSGWFTHWIAVERDITARKQTERLLRANEERFRLVTKAAGSAIWDLDVASGRLWWSEGLSEIFGHATDPSGSVPTVWRKHIHPGDAARVDAALERLMAGRDKVLREQYRFRRADGSWATVSDHAFALHDNQGKVRRVLGAMTDITEQKLLEDRFRQSQKMETVGQLTGGVAHDFNNLLTIILGNMEALEEDLGGLPHLQKLARMSLDAAERAAELTNRLLAFSRRQTLEPRVLDVAMLIQGMADMLRRTLPESIDIKIAGSGGLWNIEADAVQLESAILNLAVNARDAMPEGGNLTIEMANALLDEDYVSLEPDVKPGQYVVIVVTDTGHGIPPEIVGRVFEPFFTTKEAGKGSGLGLSMVFGFVKQSGGHIRIYSELGEGTAIKIYFPRSLAQQERIVTRRAGPRVTGGTETILVVEDDAAVRAHVIAQLQLLGYRVMQASTGAAALEILRQTHEIDLLFTDVVMPGGMGGRDLAEAARRGRPNLKVLFTSGYTENSIVHNGRLDKGVKLLSKPYRREQLAAKIREALAVKDEGNEP</sequence>
<dbReference type="Pfam" id="PF00072">
    <property type="entry name" value="Response_reg"/>
    <property type="match status" value="1"/>
</dbReference>
<dbReference type="InterPro" id="IPR052162">
    <property type="entry name" value="Sensor_kinase/Photoreceptor"/>
</dbReference>
<protein>
    <recommendedName>
        <fullName evidence="2">histidine kinase</fullName>
        <ecNumber evidence="2">2.7.13.3</ecNumber>
    </recommendedName>
</protein>
<feature type="domain" description="PAS" evidence="9">
    <location>
        <begin position="519"/>
        <end position="591"/>
    </location>
</feature>
<feature type="domain" description="PAC" evidence="10">
    <location>
        <begin position="595"/>
        <end position="647"/>
    </location>
</feature>
<dbReference type="InterPro" id="IPR001789">
    <property type="entry name" value="Sig_transdc_resp-reg_receiver"/>
</dbReference>
<feature type="domain" description="PAS" evidence="9">
    <location>
        <begin position="30"/>
        <end position="84"/>
    </location>
</feature>
<evidence type="ECO:0000313" key="11">
    <source>
        <dbReference type="EMBL" id="NKC33156.1"/>
    </source>
</evidence>
<feature type="domain" description="PAC" evidence="10">
    <location>
        <begin position="87"/>
        <end position="139"/>
    </location>
</feature>
<evidence type="ECO:0000259" key="7">
    <source>
        <dbReference type="PROSITE" id="PS50109"/>
    </source>
</evidence>
<dbReference type="PANTHER" id="PTHR43304:SF1">
    <property type="entry name" value="PAC DOMAIN-CONTAINING PROTEIN"/>
    <property type="match status" value="1"/>
</dbReference>
<dbReference type="Pfam" id="PF08448">
    <property type="entry name" value="PAS_4"/>
    <property type="match status" value="1"/>
</dbReference>
<dbReference type="InterPro" id="IPR003594">
    <property type="entry name" value="HATPase_dom"/>
</dbReference>
<dbReference type="SMART" id="SM00448">
    <property type="entry name" value="REC"/>
    <property type="match status" value="1"/>
</dbReference>
<evidence type="ECO:0000256" key="1">
    <source>
        <dbReference type="ARBA" id="ARBA00000085"/>
    </source>
</evidence>
<dbReference type="SUPFAM" id="SSF55874">
    <property type="entry name" value="ATPase domain of HSP90 chaperone/DNA topoisomerase II/histidine kinase"/>
    <property type="match status" value="1"/>
</dbReference>
<dbReference type="InterPro" id="IPR036097">
    <property type="entry name" value="HisK_dim/P_sf"/>
</dbReference>
<dbReference type="PROSITE" id="PS50110">
    <property type="entry name" value="RESPONSE_REGULATORY"/>
    <property type="match status" value="1"/>
</dbReference>
<evidence type="ECO:0000259" key="9">
    <source>
        <dbReference type="PROSITE" id="PS50112"/>
    </source>
</evidence>
<evidence type="ECO:0000256" key="6">
    <source>
        <dbReference type="PROSITE-ProRule" id="PRU00169"/>
    </source>
</evidence>
<dbReference type="InterPro" id="IPR013656">
    <property type="entry name" value="PAS_4"/>
</dbReference>
<dbReference type="EC" id="2.7.13.3" evidence="2"/>
<dbReference type="Gene3D" id="1.10.287.130">
    <property type="match status" value="1"/>
</dbReference>
<dbReference type="SUPFAM" id="SSF55785">
    <property type="entry name" value="PYP-like sensor domain (PAS domain)"/>
    <property type="match status" value="5"/>
</dbReference>
<feature type="domain" description="Response regulatory" evidence="8">
    <location>
        <begin position="904"/>
        <end position="1020"/>
    </location>
</feature>
<feature type="modified residue" description="4-aspartylphosphate" evidence="6">
    <location>
        <position position="954"/>
    </location>
</feature>
<feature type="domain" description="PAC" evidence="10">
    <location>
        <begin position="464"/>
        <end position="518"/>
    </location>
</feature>
<dbReference type="Pfam" id="PF08447">
    <property type="entry name" value="PAS_3"/>
    <property type="match status" value="3"/>
</dbReference>
<dbReference type="CDD" id="cd00130">
    <property type="entry name" value="PAS"/>
    <property type="match status" value="3"/>
</dbReference>
<dbReference type="PROSITE" id="PS50113">
    <property type="entry name" value="PAC"/>
    <property type="match status" value="4"/>
</dbReference>
<evidence type="ECO:0000259" key="8">
    <source>
        <dbReference type="PROSITE" id="PS50110"/>
    </source>
</evidence>
<dbReference type="InterPro" id="IPR001610">
    <property type="entry name" value="PAC"/>
</dbReference>
<evidence type="ECO:0000256" key="5">
    <source>
        <dbReference type="ARBA" id="ARBA00022777"/>
    </source>
</evidence>
<dbReference type="Proteomes" id="UP000787635">
    <property type="component" value="Unassembled WGS sequence"/>
</dbReference>
<dbReference type="CDD" id="cd16919">
    <property type="entry name" value="HATPase_CckA-like"/>
    <property type="match status" value="1"/>
</dbReference>
<dbReference type="InterPro" id="IPR036890">
    <property type="entry name" value="HATPase_C_sf"/>
</dbReference>
<comment type="caution">
    <text evidence="11">The sequence shown here is derived from an EMBL/GenBank/DDBJ whole genome shotgun (WGS) entry which is preliminary data.</text>
</comment>
<dbReference type="InterPro" id="IPR000700">
    <property type="entry name" value="PAS-assoc_C"/>
</dbReference>
<dbReference type="Pfam" id="PF00512">
    <property type="entry name" value="HisKA"/>
    <property type="match status" value="1"/>
</dbReference>
<dbReference type="InterPro" id="IPR035965">
    <property type="entry name" value="PAS-like_dom_sf"/>
</dbReference>
<reference evidence="11 12" key="1">
    <citation type="submission" date="2020-03" db="EMBL/GenBank/DDBJ databases">
        <title>Roseomonas selenitidurans sp. nov. isolated from urban soil.</title>
        <authorList>
            <person name="Liu H."/>
        </authorList>
    </citation>
    <scope>NUCLEOTIDE SEQUENCE [LARGE SCALE GENOMIC DNA]</scope>
    <source>
        <strain evidence="11 12">BU-1</strain>
    </source>
</reference>
<dbReference type="EMBL" id="JAAVNE010000039">
    <property type="protein sequence ID" value="NKC33156.1"/>
    <property type="molecule type" value="Genomic_DNA"/>
</dbReference>
<dbReference type="SMART" id="SM00086">
    <property type="entry name" value="PAC"/>
    <property type="match status" value="4"/>
</dbReference>
<evidence type="ECO:0000256" key="2">
    <source>
        <dbReference type="ARBA" id="ARBA00012438"/>
    </source>
</evidence>
<gene>
    <name evidence="11" type="ORF">HEQ75_20000</name>
</gene>
<dbReference type="PROSITE" id="PS50112">
    <property type="entry name" value="PAS"/>
    <property type="match status" value="3"/>
</dbReference>
<dbReference type="InterPro" id="IPR011006">
    <property type="entry name" value="CheY-like_superfamily"/>
</dbReference>
<dbReference type="Gene3D" id="3.30.565.10">
    <property type="entry name" value="Histidine kinase-like ATPase, C-terminal domain"/>
    <property type="match status" value="1"/>
</dbReference>
<keyword evidence="5" id="KW-0418">Kinase</keyword>
<feature type="domain" description="Histidine kinase" evidence="7">
    <location>
        <begin position="660"/>
        <end position="883"/>
    </location>
</feature>
<dbReference type="NCBIfam" id="TIGR00229">
    <property type="entry name" value="sensory_box"/>
    <property type="match status" value="3"/>
</dbReference>
<dbReference type="InterPro" id="IPR004358">
    <property type="entry name" value="Sig_transdc_His_kin-like_C"/>
</dbReference>
<dbReference type="Pfam" id="PF02518">
    <property type="entry name" value="HATPase_c"/>
    <property type="match status" value="1"/>
</dbReference>
<evidence type="ECO:0000259" key="10">
    <source>
        <dbReference type="PROSITE" id="PS50113"/>
    </source>
</evidence>
<keyword evidence="12" id="KW-1185">Reference proteome</keyword>
<keyword evidence="4" id="KW-0808">Transferase</keyword>
<dbReference type="InterPro" id="IPR013655">
    <property type="entry name" value="PAS_fold_3"/>
</dbReference>
<accession>A0ABX1E8D1</accession>
<dbReference type="CDD" id="cd18161">
    <property type="entry name" value="REC_hyHK_blue-like"/>
    <property type="match status" value="1"/>
</dbReference>
<dbReference type="PROSITE" id="PS50109">
    <property type="entry name" value="HIS_KIN"/>
    <property type="match status" value="1"/>
</dbReference>
<dbReference type="SUPFAM" id="SSF47384">
    <property type="entry name" value="Homodimeric domain of signal transducing histidine kinase"/>
    <property type="match status" value="1"/>
</dbReference>
<comment type="catalytic activity">
    <reaction evidence="1">
        <text>ATP + protein L-histidine = ADP + protein N-phospho-L-histidine.</text>
        <dbReference type="EC" id="2.7.13.3"/>
    </reaction>
</comment>
<dbReference type="Gene3D" id="2.10.70.100">
    <property type="match status" value="1"/>
</dbReference>
<dbReference type="PANTHER" id="PTHR43304">
    <property type="entry name" value="PHYTOCHROME-LIKE PROTEIN CPH1"/>
    <property type="match status" value="1"/>
</dbReference>
<dbReference type="Gene3D" id="3.30.450.20">
    <property type="entry name" value="PAS domain"/>
    <property type="match status" value="5"/>
</dbReference>
<dbReference type="InterPro" id="IPR003661">
    <property type="entry name" value="HisK_dim/P_dom"/>
</dbReference>
<evidence type="ECO:0000256" key="4">
    <source>
        <dbReference type="ARBA" id="ARBA00022679"/>
    </source>
</evidence>
<dbReference type="InterPro" id="IPR000014">
    <property type="entry name" value="PAS"/>
</dbReference>
<dbReference type="SUPFAM" id="SSF52172">
    <property type="entry name" value="CheY-like"/>
    <property type="match status" value="1"/>
</dbReference>
<feature type="domain" description="PAS" evidence="9">
    <location>
        <begin position="386"/>
        <end position="463"/>
    </location>
</feature>
<dbReference type="Pfam" id="PF13426">
    <property type="entry name" value="PAS_9"/>
    <property type="match status" value="1"/>
</dbReference>
<feature type="domain" description="PAC" evidence="10">
    <location>
        <begin position="221"/>
        <end position="273"/>
    </location>
</feature>
<dbReference type="SMART" id="SM00091">
    <property type="entry name" value="PAS"/>
    <property type="match status" value="4"/>
</dbReference>
<dbReference type="Gene3D" id="3.40.50.2300">
    <property type="match status" value="1"/>
</dbReference>
<dbReference type="CDD" id="cd00082">
    <property type="entry name" value="HisKA"/>
    <property type="match status" value="1"/>
</dbReference>
<dbReference type="InterPro" id="IPR005467">
    <property type="entry name" value="His_kinase_dom"/>
</dbReference>
<name>A0ABX1E8D1_9PROT</name>
<evidence type="ECO:0000313" key="12">
    <source>
        <dbReference type="Proteomes" id="UP000787635"/>
    </source>
</evidence>